<dbReference type="OrthoDB" id="2586at2157"/>
<dbReference type="eggNOG" id="arCOG01179">
    <property type="taxonomic scope" value="Archaea"/>
</dbReference>
<dbReference type="NCBIfam" id="NF003084">
    <property type="entry name" value="PRK04012.1-3"/>
    <property type="match status" value="1"/>
</dbReference>
<dbReference type="GeneID" id="8365678"/>
<dbReference type="PROSITE" id="PS50832">
    <property type="entry name" value="S1_IF1_TYPE"/>
    <property type="match status" value="1"/>
</dbReference>
<dbReference type="AlphaFoldDB" id="C7P8C4"/>
<evidence type="ECO:0000259" key="8">
    <source>
        <dbReference type="PROSITE" id="PS50832"/>
    </source>
</evidence>
<dbReference type="RefSeq" id="WP_015791543.1">
    <property type="nucleotide sequence ID" value="NC_013156.1"/>
</dbReference>
<dbReference type="NCBIfam" id="NF003085">
    <property type="entry name" value="PRK04012.1-5"/>
    <property type="match status" value="1"/>
</dbReference>
<dbReference type="EMBL" id="CP001696">
    <property type="protein sequence ID" value="ACV24806.1"/>
    <property type="molecule type" value="Genomic_DNA"/>
</dbReference>
<sequence length="102" mass="12170">MAEQQQEQQIRVRLPKKEENEILGIIEQMLGASRVRVRCLDGKTRLGRIPGRLKNRIWVREGDIVIVKPWEVQGDQKCDIIWRYTKTQVEWLKRKGYLDELL</sequence>
<keyword evidence="3 5" id="KW-0648">Protein biosynthesis</keyword>
<dbReference type="KEGG" id="mfe:Mefer_0988"/>
<keyword evidence="10" id="KW-1185">Reference proteome</keyword>
<dbReference type="CDD" id="cd05793">
    <property type="entry name" value="S1_IF1A"/>
    <property type="match status" value="1"/>
</dbReference>
<dbReference type="NCBIfam" id="TIGR00523">
    <property type="entry name" value="eIF-1A"/>
    <property type="match status" value="1"/>
</dbReference>
<dbReference type="GO" id="GO:0003743">
    <property type="term" value="F:translation initiation factor activity"/>
    <property type="evidence" value="ECO:0007669"/>
    <property type="project" value="UniProtKB-UniRule"/>
</dbReference>
<organism evidence="9 10">
    <name type="scientific">Methanocaldococcus fervens (strain DSM 4213 / JCM 15782 / AG86)</name>
    <name type="common">Methanococcus fervens</name>
    <dbReference type="NCBI Taxonomy" id="573064"/>
    <lineage>
        <taxon>Archaea</taxon>
        <taxon>Methanobacteriati</taxon>
        <taxon>Methanobacteriota</taxon>
        <taxon>Methanomada group</taxon>
        <taxon>Methanococci</taxon>
        <taxon>Methanococcales</taxon>
        <taxon>Methanocaldococcaceae</taxon>
        <taxon>Methanocaldococcus</taxon>
    </lineage>
</organism>
<dbReference type="SMART" id="SM00652">
    <property type="entry name" value="eIF1a"/>
    <property type="match status" value="1"/>
</dbReference>
<dbReference type="STRING" id="573064.Mefer_0988"/>
<dbReference type="InterPro" id="IPR006196">
    <property type="entry name" value="RNA-binding_domain_S1_IF1"/>
</dbReference>
<evidence type="ECO:0000256" key="2">
    <source>
        <dbReference type="ARBA" id="ARBA00022540"/>
    </source>
</evidence>
<dbReference type="InterPro" id="IPR018104">
    <property type="entry name" value="TIF_eIF-1A_CS"/>
</dbReference>
<proteinExistence type="inferred from homology"/>
<evidence type="ECO:0000256" key="4">
    <source>
        <dbReference type="ARBA" id="ARBA00025502"/>
    </source>
</evidence>
<accession>C7P8C4</accession>
<evidence type="ECO:0000256" key="1">
    <source>
        <dbReference type="ARBA" id="ARBA00007392"/>
    </source>
</evidence>
<name>C7P8C4_METFA</name>
<evidence type="ECO:0000256" key="7">
    <source>
        <dbReference type="RuleBase" id="RU004365"/>
    </source>
</evidence>
<dbReference type="Proteomes" id="UP000001495">
    <property type="component" value="Chromosome"/>
</dbReference>
<dbReference type="Gene3D" id="2.40.50.140">
    <property type="entry name" value="Nucleic acid-binding proteins"/>
    <property type="match status" value="1"/>
</dbReference>
<evidence type="ECO:0000313" key="10">
    <source>
        <dbReference type="Proteomes" id="UP000001495"/>
    </source>
</evidence>
<reference evidence="9" key="1">
    <citation type="submission" date="2009-08" db="EMBL/GenBank/DDBJ databases">
        <title>Complete sequence of chromosome of Methanocaldococcus fervens AG86.</title>
        <authorList>
            <consortium name="US DOE Joint Genome Institute"/>
            <person name="Lucas S."/>
            <person name="Copeland A."/>
            <person name="Lapidus A."/>
            <person name="Glavina del Rio T."/>
            <person name="Tice H."/>
            <person name="Bruce D."/>
            <person name="Goodwin L."/>
            <person name="Pitluck S."/>
            <person name="Chertkov O."/>
            <person name="Detter J.C."/>
            <person name="Han C."/>
            <person name="Tapia R."/>
            <person name="Larimer F."/>
            <person name="Land M."/>
            <person name="Hauser L."/>
            <person name="Kyrpides N."/>
            <person name="Ovchinnikova G."/>
            <person name="Lupa-Sieprawska M."/>
            <person name="Whitman W.B."/>
        </authorList>
    </citation>
    <scope>NUCLEOTIDE SEQUENCE [LARGE SCALE GENOMIC DNA]</scope>
    <source>
        <strain evidence="9">AG86</strain>
    </source>
</reference>
<dbReference type="InterPro" id="IPR012340">
    <property type="entry name" value="NA-bd_OB-fold"/>
</dbReference>
<comment type="similarity">
    <text evidence="1 5 6">Belongs to the eIF-1A family.</text>
</comment>
<protein>
    <recommendedName>
        <fullName evidence="5">Translation initiation factor 1A</fullName>
        <shortName evidence="5">aIF-1A</shortName>
    </recommendedName>
</protein>
<dbReference type="GO" id="GO:0003723">
    <property type="term" value="F:RNA binding"/>
    <property type="evidence" value="ECO:0007669"/>
    <property type="project" value="InterPro"/>
</dbReference>
<gene>
    <name evidence="5" type="primary">eif1a</name>
    <name evidence="9" type="ordered locus">Mefer_0988</name>
</gene>
<feature type="domain" description="S1-like" evidence="8">
    <location>
        <begin position="10"/>
        <end position="85"/>
    </location>
</feature>
<dbReference type="HOGENOM" id="CLU_109098_1_2_2"/>
<evidence type="ECO:0000256" key="5">
    <source>
        <dbReference type="HAMAP-Rule" id="MF_00216"/>
    </source>
</evidence>
<dbReference type="SUPFAM" id="SSF50249">
    <property type="entry name" value="Nucleic acid-binding proteins"/>
    <property type="match status" value="1"/>
</dbReference>
<dbReference type="PANTHER" id="PTHR21668">
    <property type="entry name" value="EIF-1A"/>
    <property type="match status" value="1"/>
</dbReference>
<keyword evidence="2 5" id="KW-0396">Initiation factor</keyword>
<evidence type="ECO:0000256" key="3">
    <source>
        <dbReference type="ARBA" id="ARBA00022917"/>
    </source>
</evidence>
<dbReference type="HAMAP" id="MF_00216">
    <property type="entry name" value="aIF_1A"/>
    <property type="match status" value="1"/>
</dbReference>
<evidence type="ECO:0000256" key="6">
    <source>
        <dbReference type="RuleBase" id="RU004364"/>
    </source>
</evidence>
<dbReference type="Pfam" id="PF01176">
    <property type="entry name" value="eIF-1a"/>
    <property type="match status" value="1"/>
</dbReference>
<dbReference type="InterPro" id="IPR001253">
    <property type="entry name" value="TIF_eIF-1A"/>
</dbReference>
<dbReference type="PROSITE" id="PS01262">
    <property type="entry name" value="IF1A"/>
    <property type="match status" value="1"/>
</dbReference>
<comment type="function">
    <text evidence="4 5 7">Seems to be required for maximal rate of protein biosynthesis. Enhances ribosome dissociation into subunits and stabilizes the binding of the initiator Met-tRNA(I) to 40 S ribosomal subunits.</text>
</comment>
<evidence type="ECO:0000313" key="9">
    <source>
        <dbReference type="EMBL" id="ACV24806.1"/>
    </source>
</evidence>